<dbReference type="FunFam" id="2.130.10.120:FF:000001">
    <property type="entry name" value="Prolyl endopeptidase"/>
    <property type="match status" value="1"/>
</dbReference>
<feature type="domain" description="Peptidase S9A N-terminal" evidence="8">
    <location>
        <begin position="57"/>
        <end position="461"/>
    </location>
</feature>
<accession>A0A517YAU2</accession>
<name>A0A517YAU2_9BACT</name>
<dbReference type="GO" id="GO:0070012">
    <property type="term" value="F:oligopeptidase activity"/>
    <property type="evidence" value="ECO:0007669"/>
    <property type="project" value="TreeGrafter"/>
</dbReference>
<reference evidence="9 10" key="1">
    <citation type="submission" date="2019-02" db="EMBL/GenBank/DDBJ databases">
        <title>Deep-cultivation of Planctomycetes and their phenomic and genomic characterization uncovers novel biology.</title>
        <authorList>
            <person name="Wiegand S."/>
            <person name="Jogler M."/>
            <person name="Boedeker C."/>
            <person name="Pinto D."/>
            <person name="Vollmers J."/>
            <person name="Rivas-Marin E."/>
            <person name="Kohn T."/>
            <person name="Peeters S.H."/>
            <person name="Heuer A."/>
            <person name="Rast P."/>
            <person name="Oberbeckmann S."/>
            <person name="Bunk B."/>
            <person name="Jeske O."/>
            <person name="Meyerdierks A."/>
            <person name="Storesund J.E."/>
            <person name="Kallscheuer N."/>
            <person name="Luecker S."/>
            <person name="Lage O.M."/>
            <person name="Pohl T."/>
            <person name="Merkel B.J."/>
            <person name="Hornburger P."/>
            <person name="Mueller R.-W."/>
            <person name="Bruemmer F."/>
            <person name="Labrenz M."/>
            <person name="Spormann A.M."/>
            <person name="Op den Camp H."/>
            <person name="Overmann J."/>
            <person name="Amann R."/>
            <person name="Jetten M.S.M."/>
            <person name="Mascher T."/>
            <person name="Medema M.H."/>
            <person name="Devos D.P."/>
            <person name="Kaster A.-K."/>
            <person name="Ovreas L."/>
            <person name="Rohde M."/>
            <person name="Galperin M.Y."/>
            <person name="Jogler C."/>
        </authorList>
    </citation>
    <scope>NUCLEOTIDE SEQUENCE [LARGE SCALE GENOMIC DNA]</scope>
    <source>
        <strain evidence="9 10">ETA_A8</strain>
    </source>
</reference>
<dbReference type="InterPro" id="IPR051167">
    <property type="entry name" value="Prolyl_oligopep/macrocyclase"/>
</dbReference>
<evidence type="ECO:0000256" key="6">
    <source>
        <dbReference type="ARBA" id="ARBA00022825"/>
    </source>
</evidence>
<evidence type="ECO:0000256" key="2">
    <source>
        <dbReference type="ARBA" id="ARBA00005228"/>
    </source>
</evidence>
<dbReference type="SUPFAM" id="SSF53474">
    <property type="entry name" value="alpha/beta-Hydrolases"/>
    <property type="match status" value="1"/>
</dbReference>
<evidence type="ECO:0000256" key="3">
    <source>
        <dbReference type="ARBA" id="ARBA00011897"/>
    </source>
</evidence>
<evidence type="ECO:0000256" key="5">
    <source>
        <dbReference type="ARBA" id="ARBA00022801"/>
    </source>
</evidence>
<dbReference type="GO" id="GO:0004252">
    <property type="term" value="F:serine-type endopeptidase activity"/>
    <property type="evidence" value="ECO:0007669"/>
    <property type="project" value="UniProtKB-EC"/>
</dbReference>
<dbReference type="InterPro" id="IPR002470">
    <property type="entry name" value="Peptidase_S9A"/>
</dbReference>
<evidence type="ECO:0000313" key="10">
    <source>
        <dbReference type="Proteomes" id="UP000315017"/>
    </source>
</evidence>
<comment type="similarity">
    <text evidence="2">Belongs to the peptidase S9A family.</text>
</comment>
<dbReference type="KEGG" id="aagg:ETAA8_24420"/>
<keyword evidence="6" id="KW-0720">Serine protease</keyword>
<dbReference type="FunFam" id="3.40.50.1820:FF:000005">
    <property type="entry name" value="Prolyl endopeptidase"/>
    <property type="match status" value="1"/>
</dbReference>
<evidence type="ECO:0000259" key="7">
    <source>
        <dbReference type="Pfam" id="PF00326"/>
    </source>
</evidence>
<dbReference type="InterPro" id="IPR001375">
    <property type="entry name" value="Peptidase_S9_cat"/>
</dbReference>
<dbReference type="Pfam" id="PF00326">
    <property type="entry name" value="Peptidase_S9"/>
    <property type="match status" value="1"/>
</dbReference>
<dbReference type="SUPFAM" id="SSF50993">
    <property type="entry name" value="Peptidase/esterase 'gauge' domain"/>
    <property type="match status" value="1"/>
</dbReference>
<dbReference type="PROSITE" id="PS00708">
    <property type="entry name" value="PRO_ENDOPEP_SER"/>
    <property type="match status" value="1"/>
</dbReference>
<organism evidence="9 10">
    <name type="scientific">Anatilimnocola aggregata</name>
    <dbReference type="NCBI Taxonomy" id="2528021"/>
    <lineage>
        <taxon>Bacteria</taxon>
        <taxon>Pseudomonadati</taxon>
        <taxon>Planctomycetota</taxon>
        <taxon>Planctomycetia</taxon>
        <taxon>Pirellulales</taxon>
        <taxon>Pirellulaceae</taxon>
        <taxon>Anatilimnocola</taxon>
    </lineage>
</organism>
<evidence type="ECO:0000259" key="8">
    <source>
        <dbReference type="Pfam" id="PF02897"/>
    </source>
</evidence>
<dbReference type="PRINTS" id="PR00862">
    <property type="entry name" value="PROLIGOPTASE"/>
</dbReference>
<evidence type="ECO:0000256" key="1">
    <source>
        <dbReference type="ARBA" id="ARBA00001070"/>
    </source>
</evidence>
<evidence type="ECO:0000256" key="4">
    <source>
        <dbReference type="ARBA" id="ARBA00022670"/>
    </source>
</evidence>
<dbReference type="Gene3D" id="3.40.50.1820">
    <property type="entry name" value="alpha/beta hydrolase"/>
    <property type="match status" value="1"/>
</dbReference>
<dbReference type="EMBL" id="CP036274">
    <property type="protein sequence ID" value="QDU27355.1"/>
    <property type="molecule type" value="Genomic_DNA"/>
</dbReference>
<dbReference type="Gene3D" id="2.130.10.120">
    <property type="entry name" value="Prolyl oligopeptidase, N-terminal domain"/>
    <property type="match status" value="1"/>
</dbReference>
<dbReference type="GO" id="GO:0006508">
    <property type="term" value="P:proteolysis"/>
    <property type="evidence" value="ECO:0007669"/>
    <property type="project" value="UniProtKB-KW"/>
</dbReference>
<proteinExistence type="inferred from homology"/>
<dbReference type="EC" id="3.4.21.26" evidence="3"/>
<sequence>MNCLLSLAPAWQSRAVLLLGIVCALAPIVLTAAEPAVVARPSISSEANASSMKFTYPETARGEQIDDYHGTKVADPYRWLEEPDSDATKAWVIAQNKLTFDYLEKIPQRKAIRARLEELWNFERFGLPRVRHGKYFYTRNDGLQNQSVLYVTNGLHGEPRLLLDPNKLSADGTVALGDWVVSDDGRWMAYSLAAAGSDWNDWRVLNVETSENEIDHLKWVKFSGASWTNDNAGFYYSRYDEPKPGEKYTGANYYQKLYYHKLGTPQAADQLVYERPDEKEWGFSGDVTEDGKYLIITVWRGTEQKNLVFYKDLTQPDAKVVELISEWDAKYYFVGNEGAKFWFTTDLGAPFKKLIAVDITKPARSEWKDVIPESRDTLQGVGAVGGHLIANYLHDACSAVRIFDTSGKLIRDIDFPGLGSAGGFGGRFDQNETFYTFTSYTVPGAIYRYDIRSGKSEIFRQPTVKFDESAFESKQVFYPSKDGTRVPMILTYKKGIKLDGNNPTILYAYGGFNVSLTPGFSVGVIEWLELGGVYAVPNLRGGGEYGRAWHEGGMKDRKQNVFDDFISAAQWLIDQKYTNPHKLAIRGGSNGGLLVGAAMTQRPDLFAAAVPAVGVMDMLRYHKFTIGWAWAPEYGSSDDAELFKVLHAYSPLHNLKSGTKYPATMVTTGDHDDRVVPAHSYKFAAALQAAHAGTTPALIRIETRAGHGAGTPTSKLIDASADVFAFLVKELGVK</sequence>
<feature type="domain" description="Peptidase S9 prolyl oligopeptidase catalytic" evidence="7">
    <location>
        <begin position="520"/>
        <end position="732"/>
    </location>
</feature>
<comment type="catalytic activity">
    <reaction evidence="1">
        <text>Hydrolysis of Pro-|-Xaa &gt;&gt; Ala-|-Xaa in oligopeptides.</text>
        <dbReference type="EC" id="3.4.21.26"/>
    </reaction>
</comment>
<dbReference type="InterPro" id="IPR002471">
    <property type="entry name" value="Pept_S9_AS"/>
</dbReference>
<keyword evidence="5 9" id="KW-0378">Hydrolase</keyword>
<evidence type="ECO:0000313" key="9">
    <source>
        <dbReference type="EMBL" id="QDU27355.1"/>
    </source>
</evidence>
<keyword evidence="4" id="KW-0645">Protease</keyword>
<dbReference type="PANTHER" id="PTHR42881:SF2">
    <property type="entry name" value="PROLYL ENDOPEPTIDASE"/>
    <property type="match status" value="1"/>
</dbReference>
<dbReference type="GO" id="GO:0005829">
    <property type="term" value="C:cytosol"/>
    <property type="evidence" value="ECO:0007669"/>
    <property type="project" value="TreeGrafter"/>
</dbReference>
<protein>
    <recommendedName>
        <fullName evidence="3">prolyl oligopeptidase</fullName>
        <ecNumber evidence="3">3.4.21.26</ecNumber>
    </recommendedName>
</protein>
<dbReference type="PANTHER" id="PTHR42881">
    <property type="entry name" value="PROLYL ENDOPEPTIDASE"/>
    <property type="match status" value="1"/>
</dbReference>
<dbReference type="InterPro" id="IPR029058">
    <property type="entry name" value="AB_hydrolase_fold"/>
</dbReference>
<dbReference type="InterPro" id="IPR023302">
    <property type="entry name" value="Pept_S9A_N"/>
</dbReference>
<dbReference type="Proteomes" id="UP000315017">
    <property type="component" value="Chromosome"/>
</dbReference>
<dbReference type="Pfam" id="PF02897">
    <property type="entry name" value="Peptidase_S9_N"/>
    <property type="match status" value="1"/>
</dbReference>
<keyword evidence="10" id="KW-1185">Reference proteome</keyword>
<dbReference type="AlphaFoldDB" id="A0A517YAU2"/>
<gene>
    <name evidence="9" type="ORF">ETAA8_24420</name>
</gene>